<dbReference type="Proteomes" id="UP001501771">
    <property type="component" value="Unassembled WGS sequence"/>
</dbReference>
<organism evidence="1 2">
    <name type="scientific">Nocardioides koreensis</name>
    <dbReference type="NCBI Taxonomy" id="433651"/>
    <lineage>
        <taxon>Bacteria</taxon>
        <taxon>Bacillati</taxon>
        <taxon>Actinomycetota</taxon>
        <taxon>Actinomycetes</taxon>
        <taxon>Propionibacteriales</taxon>
        <taxon>Nocardioidaceae</taxon>
        <taxon>Nocardioides</taxon>
    </lineage>
</organism>
<keyword evidence="2" id="KW-1185">Reference proteome</keyword>
<sequence length="132" mass="13400">MVTIADVGSTLSDLSVDPDVIGQIMEMLDAGSSALGETRLADVPQHAFGPAPSAVELGVNTTKAHAKVAAAMVEMVKGLHGFSDNLKKFRDSALAADEMSAEQLQGLQQAASCVATPSIAESGSCTLPGEGS</sequence>
<evidence type="ECO:0008006" key="3">
    <source>
        <dbReference type="Google" id="ProtNLM"/>
    </source>
</evidence>
<evidence type="ECO:0000313" key="2">
    <source>
        <dbReference type="Proteomes" id="UP001501771"/>
    </source>
</evidence>
<name>A0ABN3A982_9ACTN</name>
<dbReference type="RefSeq" id="WP_344158207.1">
    <property type="nucleotide sequence ID" value="NZ_BAAAQR010000021.1"/>
</dbReference>
<reference evidence="1 2" key="1">
    <citation type="journal article" date="2019" name="Int. J. Syst. Evol. Microbiol.">
        <title>The Global Catalogue of Microorganisms (GCM) 10K type strain sequencing project: providing services to taxonomists for standard genome sequencing and annotation.</title>
        <authorList>
            <consortium name="The Broad Institute Genomics Platform"/>
            <consortium name="The Broad Institute Genome Sequencing Center for Infectious Disease"/>
            <person name="Wu L."/>
            <person name="Ma J."/>
        </authorList>
    </citation>
    <scope>NUCLEOTIDE SEQUENCE [LARGE SCALE GENOMIC DNA]</scope>
    <source>
        <strain evidence="1 2">JCM 16022</strain>
    </source>
</reference>
<dbReference type="EMBL" id="BAAAQR010000021">
    <property type="protein sequence ID" value="GAA2156652.1"/>
    <property type="molecule type" value="Genomic_DNA"/>
</dbReference>
<gene>
    <name evidence="1" type="ORF">GCM10009844_45100</name>
</gene>
<evidence type="ECO:0000313" key="1">
    <source>
        <dbReference type="EMBL" id="GAA2156652.1"/>
    </source>
</evidence>
<comment type="caution">
    <text evidence="1">The sequence shown here is derived from an EMBL/GenBank/DDBJ whole genome shotgun (WGS) entry which is preliminary data.</text>
</comment>
<accession>A0ABN3A982</accession>
<protein>
    <recommendedName>
        <fullName evidence="3">PE domain-containing protein</fullName>
    </recommendedName>
</protein>
<proteinExistence type="predicted"/>